<accession>A0A0E9RYL3</accession>
<sequence>MGMKSSRSLSTRDTVTRQLFLIRPQNTTILSKYIVRFMGRYYTRKTPIATTFSCGKK</sequence>
<dbReference type="EMBL" id="GBXM01075239">
    <property type="protein sequence ID" value="JAH33338.1"/>
    <property type="molecule type" value="Transcribed_RNA"/>
</dbReference>
<evidence type="ECO:0000313" key="1">
    <source>
        <dbReference type="EMBL" id="JAH33338.1"/>
    </source>
</evidence>
<reference evidence="1" key="1">
    <citation type="submission" date="2014-11" db="EMBL/GenBank/DDBJ databases">
        <authorList>
            <person name="Amaro Gonzalez C."/>
        </authorList>
    </citation>
    <scope>NUCLEOTIDE SEQUENCE</scope>
</reference>
<proteinExistence type="predicted"/>
<organism evidence="1">
    <name type="scientific">Anguilla anguilla</name>
    <name type="common">European freshwater eel</name>
    <name type="synonym">Muraena anguilla</name>
    <dbReference type="NCBI Taxonomy" id="7936"/>
    <lineage>
        <taxon>Eukaryota</taxon>
        <taxon>Metazoa</taxon>
        <taxon>Chordata</taxon>
        <taxon>Craniata</taxon>
        <taxon>Vertebrata</taxon>
        <taxon>Euteleostomi</taxon>
        <taxon>Actinopterygii</taxon>
        <taxon>Neopterygii</taxon>
        <taxon>Teleostei</taxon>
        <taxon>Anguilliformes</taxon>
        <taxon>Anguillidae</taxon>
        <taxon>Anguilla</taxon>
    </lineage>
</organism>
<name>A0A0E9RYL3_ANGAN</name>
<reference evidence="1" key="2">
    <citation type="journal article" date="2015" name="Fish Shellfish Immunol.">
        <title>Early steps in the European eel (Anguilla anguilla)-Vibrio vulnificus interaction in the gills: Role of the RtxA13 toxin.</title>
        <authorList>
            <person name="Callol A."/>
            <person name="Pajuelo D."/>
            <person name="Ebbesson L."/>
            <person name="Teles M."/>
            <person name="MacKenzie S."/>
            <person name="Amaro C."/>
        </authorList>
    </citation>
    <scope>NUCLEOTIDE SEQUENCE</scope>
</reference>
<protein>
    <submittedName>
        <fullName evidence="1">Uncharacterized protein</fullName>
    </submittedName>
</protein>
<dbReference type="AlphaFoldDB" id="A0A0E9RYL3"/>